<gene>
    <name evidence="1" type="ORF">FAM09_02970</name>
</gene>
<dbReference type="RefSeq" id="WP_136575585.1">
    <property type="nucleotide sequence ID" value="NZ_STFF01000001.1"/>
</dbReference>
<keyword evidence="2" id="KW-1185">Reference proteome</keyword>
<dbReference type="Proteomes" id="UP000306918">
    <property type="component" value="Unassembled WGS sequence"/>
</dbReference>
<dbReference type="EMBL" id="STFF01000001">
    <property type="protein sequence ID" value="THU41095.1"/>
    <property type="molecule type" value="Genomic_DNA"/>
</dbReference>
<protein>
    <submittedName>
        <fullName evidence="1">Uncharacterized protein</fullName>
    </submittedName>
</protein>
<name>A0A4S8HZS4_9BACT</name>
<evidence type="ECO:0000313" key="1">
    <source>
        <dbReference type="EMBL" id="THU41095.1"/>
    </source>
</evidence>
<accession>A0A4S8HZS4</accession>
<sequence>MASLHLAGTLIKKLSMHHEQLLKILYAPMEELGYKNLDKYTWVLPFDEFSIVSNIVRREEPRFDILMVVVFDLLEKEFPLEKCRQEKLLIETTLYDLLLSLGEPEKNLNKLFYNNFYKGAEFELENNIPAIMDLFKTKIIPFFENWNDYLWLIENFEKRIFKKPFYVIGPDVFLNFFYEQLVFKQWIKENC</sequence>
<proteinExistence type="predicted"/>
<dbReference type="AlphaFoldDB" id="A0A4S8HZS4"/>
<organism evidence="1 2">
    <name type="scientific">Niastella caeni</name>
    <dbReference type="NCBI Taxonomy" id="2569763"/>
    <lineage>
        <taxon>Bacteria</taxon>
        <taxon>Pseudomonadati</taxon>
        <taxon>Bacteroidota</taxon>
        <taxon>Chitinophagia</taxon>
        <taxon>Chitinophagales</taxon>
        <taxon>Chitinophagaceae</taxon>
        <taxon>Niastella</taxon>
    </lineage>
</organism>
<evidence type="ECO:0000313" key="2">
    <source>
        <dbReference type="Proteomes" id="UP000306918"/>
    </source>
</evidence>
<reference evidence="1 2" key="1">
    <citation type="submission" date="2019-04" db="EMBL/GenBank/DDBJ databases">
        <title>Niastella caeni sp. nov., isolated from activated sludge.</title>
        <authorList>
            <person name="Sheng M."/>
        </authorList>
    </citation>
    <scope>NUCLEOTIDE SEQUENCE [LARGE SCALE GENOMIC DNA]</scope>
    <source>
        <strain evidence="1 2">HX-2-15</strain>
    </source>
</reference>
<comment type="caution">
    <text evidence="1">The sequence shown here is derived from an EMBL/GenBank/DDBJ whole genome shotgun (WGS) entry which is preliminary data.</text>
</comment>